<dbReference type="PROSITE" id="PS51318">
    <property type="entry name" value="TAT"/>
    <property type="match status" value="1"/>
</dbReference>
<evidence type="ECO:0000313" key="2">
    <source>
        <dbReference type="EMBL" id="CAB4952310.1"/>
    </source>
</evidence>
<organism evidence="2">
    <name type="scientific">freshwater metagenome</name>
    <dbReference type="NCBI Taxonomy" id="449393"/>
    <lineage>
        <taxon>unclassified sequences</taxon>
        <taxon>metagenomes</taxon>
        <taxon>ecological metagenomes</taxon>
    </lineage>
</organism>
<name>A0A6J7K8A4_9ZZZZ</name>
<gene>
    <name evidence="2" type="ORF">UFOPK3564_03560</name>
</gene>
<dbReference type="InterPro" id="IPR006311">
    <property type="entry name" value="TAT_signal"/>
</dbReference>
<accession>A0A6J7K8A4</accession>
<reference evidence="2" key="1">
    <citation type="submission" date="2020-05" db="EMBL/GenBank/DDBJ databases">
        <authorList>
            <person name="Chiriac C."/>
            <person name="Salcher M."/>
            <person name="Ghai R."/>
            <person name="Kavagutti S V."/>
        </authorList>
    </citation>
    <scope>NUCLEOTIDE SEQUENCE</scope>
</reference>
<dbReference type="AlphaFoldDB" id="A0A6J7K8A4"/>
<protein>
    <submittedName>
        <fullName evidence="2">Unannotated protein</fullName>
    </submittedName>
</protein>
<dbReference type="EMBL" id="CAFBMK010000357">
    <property type="protein sequence ID" value="CAB4952310.1"/>
    <property type="molecule type" value="Genomic_DNA"/>
</dbReference>
<sequence>MSPASSVPGPPAPRRDRTRRAAGLGVLAAVGAASLLAPSAASAERVTSLKPWTPTSQYVAKNDIDGRAFPRMEPRTKVDYLRKGQWVRITCQAVGESAYGSTIWDRVGDLWVPDQQLKTYTDGFLPKAPRCPPGGVGPVVPTPGTTPPATEAPSPAWLAAREAGFGSSLPGDVAKSVVQTGARTKDASIIMLRFFIPNGAAGGRLLKGDGRGWSKNPSQSVASRASLFWDTETGRTSLTISPTHLSDKLPRKFWGLKRYSFKILGSILLPHQYALPSGLYSKAALPISMKSSESDVRSTDLKARSTNDAYVSGSGKKITAKISLLNSVTNSIGVGSWSVDDRITIEKKNGRFAVTVGGNGYPAIEVYRYPKKRSIPTSTLFLRRIHENAFARKFALKAGVGIGGFGASVTLKTLDFGAFDPGGGIAALDYVSKLICVSSKNPGSLCIRSFGGNPIAKFIAPAAYTTTSGSDPG</sequence>
<feature type="region of interest" description="Disordered" evidence="1">
    <location>
        <begin position="1"/>
        <end position="20"/>
    </location>
</feature>
<evidence type="ECO:0000256" key="1">
    <source>
        <dbReference type="SAM" id="MobiDB-lite"/>
    </source>
</evidence>
<proteinExistence type="predicted"/>